<keyword evidence="4" id="KW-0474">Menaquinone biosynthesis</keyword>
<dbReference type="SUPFAM" id="SSF54826">
    <property type="entry name" value="Enolase N-terminal domain-like"/>
    <property type="match status" value="1"/>
</dbReference>
<dbReference type="EC" id="4.2.1.113" evidence="4"/>
<keyword evidence="3 4" id="KW-0456">Lyase</keyword>
<dbReference type="GO" id="GO:0043748">
    <property type="term" value="F:O-succinylbenzoate synthase activity"/>
    <property type="evidence" value="ECO:0007669"/>
    <property type="project" value="UniProtKB-EC"/>
</dbReference>
<keyword evidence="1 4" id="KW-0479">Metal-binding</keyword>
<dbReference type="InterPro" id="IPR013342">
    <property type="entry name" value="Mandelate_racemase_C"/>
</dbReference>
<comment type="pathway">
    <text evidence="4">Quinol/quinone metabolism; menaquinone biosynthesis.</text>
</comment>
<feature type="binding site" evidence="4">
    <location>
        <position position="167"/>
    </location>
    <ligand>
        <name>Mg(2+)</name>
        <dbReference type="ChEBI" id="CHEBI:18420"/>
    </ligand>
</feature>
<feature type="region of interest" description="Disordered" evidence="5">
    <location>
        <begin position="305"/>
        <end position="334"/>
    </location>
</feature>
<comment type="cofactor">
    <cofactor evidence="4">
        <name>a divalent metal cation</name>
        <dbReference type="ChEBI" id="CHEBI:60240"/>
    </cofactor>
</comment>
<dbReference type="Pfam" id="PF13378">
    <property type="entry name" value="MR_MLE_C"/>
    <property type="match status" value="1"/>
</dbReference>
<dbReference type="SFLD" id="SFLDF00009">
    <property type="entry name" value="o-succinylbenzoate_synthase"/>
    <property type="match status" value="1"/>
</dbReference>
<evidence type="ECO:0000256" key="4">
    <source>
        <dbReference type="HAMAP-Rule" id="MF_00470"/>
    </source>
</evidence>
<dbReference type="Proteomes" id="UP001596408">
    <property type="component" value="Unassembled WGS sequence"/>
</dbReference>
<evidence type="ECO:0000259" key="6">
    <source>
        <dbReference type="SMART" id="SM00922"/>
    </source>
</evidence>
<feature type="binding site" evidence="4">
    <location>
        <position position="217"/>
    </location>
    <ligand>
        <name>Mg(2+)</name>
        <dbReference type="ChEBI" id="CHEBI:18420"/>
    </ligand>
</feature>
<dbReference type="InterPro" id="IPR029017">
    <property type="entry name" value="Enolase-like_N"/>
</dbReference>
<dbReference type="CDD" id="cd03320">
    <property type="entry name" value="OSBS"/>
    <property type="match status" value="1"/>
</dbReference>
<feature type="binding site" evidence="4">
    <location>
        <position position="193"/>
    </location>
    <ligand>
        <name>Mg(2+)</name>
        <dbReference type="ChEBI" id="CHEBI:18420"/>
    </ligand>
</feature>
<dbReference type="GO" id="GO:0009234">
    <property type="term" value="P:menaquinone biosynthetic process"/>
    <property type="evidence" value="ECO:0007669"/>
    <property type="project" value="UniProtKB-UniRule"/>
</dbReference>
<dbReference type="SMART" id="SM00922">
    <property type="entry name" value="MR_MLE"/>
    <property type="match status" value="1"/>
</dbReference>
<evidence type="ECO:0000256" key="1">
    <source>
        <dbReference type="ARBA" id="ARBA00022723"/>
    </source>
</evidence>
<comment type="caution">
    <text evidence="7">The sequence shown here is derived from an EMBL/GenBank/DDBJ whole genome shotgun (WGS) entry which is preliminary data.</text>
</comment>
<feature type="domain" description="Mandelate racemase/muconate lactonizing enzyme C-terminal" evidence="6">
    <location>
        <begin position="117"/>
        <end position="214"/>
    </location>
</feature>
<dbReference type="InterPro" id="IPR029065">
    <property type="entry name" value="Enolase_C-like"/>
</dbReference>
<dbReference type="HAMAP" id="MF_00470">
    <property type="entry name" value="MenC_1"/>
    <property type="match status" value="1"/>
</dbReference>
<proteinExistence type="inferred from homology"/>
<comment type="function">
    <text evidence="4">Converts 2-succinyl-6-hydroxy-2,4-cyclohexadiene-1-carboxylate (SHCHC) to 2-succinylbenzoate (OSB).</text>
</comment>
<dbReference type="SFLD" id="SFLDG00180">
    <property type="entry name" value="muconate_cycloisomerase"/>
    <property type="match status" value="1"/>
</dbReference>
<dbReference type="InterPro" id="IPR010196">
    <property type="entry name" value="OSB_synthase_MenC1"/>
</dbReference>
<organism evidence="7 8">
    <name type="scientific">Halopelagius fulvigenes</name>
    <dbReference type="NCBI Taxonomy" id="1198324"/>
    <lineage>
        <taxon>Archaea</taxon>
        <taxon>Methanobacteriati</taxon>
        <taxon>Methanobacteriota</taxon>
        <taxon>Stenosarchaea group</taxon>
        <taxon>Halobacteria</taxon>
        <taxon>Halobacteriales</taxon>
        <taxon>Haloferacaceae</taxon>
    </lineage>
</organism>
<keyword evidence="8" id="KW-1185">Reference proteome</keyword>
<evidence type="ECO:0000256" key="2">
    <source>
        <dbReference type="ARBA" id="ARBA00022842"/>
    </source>
</evidence>
<reference evidence="7 8" key="1">
    <citation type="journal article" date="2019" name="Int. J. Syst. Evol. Microbiol.">
        <title>The Global Catalogue of Microorganisms (GCM) 10K type strain sequencing project: providing services to taxonomists for standard genome sequencing and annotation.</title>
        <authorList>
            <consortium name="The Broad Institute Genomics Platform"/>
            <consortium name="The Broad Institute Genome Sequencing Center for Infectious Disease"/>
            <person name="Wu L."/>
            <person name="Ma J."/>
        </authorList>
    </citation>
    <scope>NUCLEOTIDE SEQUENCE [LARGE SCALE GENOMIC DNA]</scope>
    <source>
        <strain evidence="7 8">YIM 94188</strain>
    </source>
</reference>
<comment type="pathway">
    <text evidence="4">Quinol/quinone metabolism; 1,4-dihydroxy-2-naphthoate biosynthesis; 1,4-dihydroxy-2-naphthoate from chorismate: step 4/7.</text>
</comment>
<evidence type="ECO:0000256" key="3">
    <source>
        <dbReference type="ARBA" id="ARBA00023239"/>
    </source>
</evidence>
<feature type="active site" description="Proton donor" evidence="4">
    <location>
        <position position="138"/>
    </location>
</feature>
<dbReference type="RefSeq" id="WP_379695903.1">
    <property type="nucleotide sequence ID" value="NZ_JBHSXH010000015.1"/>
</dbReference>
<comment type="similarity">
    <text evidence="4">Belongs to the mandelate racemase/muconate lactonizing enzyme family. MenC type 1 subfamily.</text>
</comment>
<protein>
    <recommendedName>
        <fullName evidence="4">o-succinylbenzoate synthase</fullName>
        <shortName evidence="4">OSB synthase</shortName>
        <shortName evidence="4">OSBS</shortName>
        <ecNumber evidence="4">4.2.1.113</ecNumber>
    </recommendedName>
    <alternativeName>
        <fullName evidence="4">4-(2'-carboxyphenyl)-4-oxybutyric acid synthase</fullName>
    </alternativeName>
    <alternativeName>
        <fullName evidence="4">o-succinylbenzoic acid synthase</fullName>
    </alternativeName>
</protein>
<dbReference type="InterPro" id="IPR036849">
    <property type="entry name" value="Enolase-like_C_sf"/>
</dbReference>
<dbReference type="PANTHER" id="PTHR48073:SF2">
    <property type="entry name" value="O-SUCCINYLBENZOATE SYNTHASE"/>
    <property type="match status" value="1"/>
</dbReference>
<feature type="active site" description="Proton acceptor" evidence="4">
    <location>
        <position position="240"/>
    </location>
</feature>
<dbReference type="GO" id="GO:0000287">
    <property type="term" value="F:magnesium ion binding"/>
    <property type="evidence" value="ECO:0007669"/>
    <property type="project" value="UniProtKB-UniRule"/>
</dbReference>
<evidence type="ECO:0000313" key="7">
    <source>
        <dbReference type="EMBL" id="MFC6825562.1"/>
    </source>
</evidence>
<dbReference type="Gene3D" id="3.20.20.120">
    <property type="entry name" value="Enolase-like C-terminal domain"/>
    <property type="match status" value="1"/>
</dbReference>
<dbReference type="SUPFAM" id="SSF51604">
    <property type="entry name" value="Enolase C-terminal domain-like"/>
    <property type="match status" value="1"/>
</dbReference>
<dbReference type="EMBL" id="JBHSXH010000015">
    <property type="protein sequence ID" value="MFC6825562.1"/>
    <property type="molecule type" value="Genomic_DNA"/>
</dbReference>
<name>A0ABD5TY76_9EURY</name>
<evidence type="ECO:0000256" key="5">
    <source>
        <dbReference type="SAM" id="MobiDB-lite"/>
    </source>
</evidence>
<keyword evidence="2 4" id="KW-0460">Magnesium</keyword>
<dbReference type="AlphaFoldDB" id="A0ABD5TY76"/>
<evidence type="ECO:0000313" key="8">
    <source>
        <dbReference type="Proteomes" id="UP001596408"/>
    </source>
</evidence>
<dbReference type="Gene3D" id="3.30.390.10">
    <property type="entry name" value="Enolase-like, N-terminal domain"/>
    <property type="match status" value="1"/>
</dbReference>
<sequence>MRTERFSVELARPLDTAAGTIESRTGYLVRTDDGTGLGEATPLPGWTESLDECRAALDGGNPDGSTPAARHGVSLARADAAARESGERLCDALAADAFSAPAADSVPVNATVGDGSPEETADAVRSAVEEGYDCAKVKVGARDADADERRLRAARDAAGDSVELRADANGAWDAETAERMLDVAAELDYSYVEQPLPATEATEHAALRGRGVGVALDESLSTTTVSAVLDADAADVLVCKPMALGGPDGTLAAVRRAREAGVECVVTTTIDAVVARLGALHVAAAIPDAPACGLATGSMLASDLAPDPAPVSEGRMGVPEGGGLGDALEPLYRP</sequence>
<dbReference type="PANTHER" id="PTHR48073">
    <property type="entry name" value="O-SUCCINYLBENZOATE SYNTHASE-RELATED"/>
    <property type="match status" value="1"/>
</dbReference>
<comment type="catalytic activity">
    <reaction evidence="4">
        <text>(1R,6R)-6-hydroxy-2-succinyl-cyclohexa-2,4-diene-1-carboxylate = 2-succinylbenzoate + H2O</text>
        <dbReference type="Rhea" id="RHEA:10196"/>
        <dbReference type="ChEBI" id="CHEBI:15377"/>
        <dbReference type="ChEBI" id="CHEBI:18325"/>
        <dbReference type="ChEBI" id="CHEBI:58689"/>
        <dbReference type="EC" id="4.2.1.113"/>
    </reaction>
</comment>
<accession>A0ABD5TY76</accession>
<gene>
    <name evidence="4" type="primary">menC</name>
    <name evidence="7" type="ORF">ACFQEV_11255</name>
</gene>
<dbReference type="SFLD" id="SFLDS00001">
    <property type="entry name" value="Enolase"/>
    <property type="match status" value="1"/>
</dbReference>